<dbReference type="InterPro" id="IPR029028">
    <property type="entry name" value="Alpha/beta_knot_MTases"/>
</dbReference>
<evidence type="ECO:0000256" key="10">
    <source>
        <dbReference type="PIRNR" id="PIRNR015601"/>
    </source>
</evidence>
<dbReference type="CDD" id="cd18084">
    <property type="entry name" value="RsmE-like"/>
    <property type="match status" value="1"/>
</dbReference>
<evidence type="ECO:0000313" key="13">
    <source>
        <dbReference type="Proteomes" id="UP000671908"/>
    </source>
</evidence>
<dbReference type="RefSeq" id="WP_210119981.1">
    <property type="nucleotide sequence ID" value="NZ_CP054142.1"/>
</dbReference>
<dbReference type="AlphaFoldDB" id="A0A975F2P8"/>
<dbReference type="Proteomes" id="UP000671908">
    <property type="component" value="Chromosome"/>
</dbReference>
<evidence type="ECO:0000256" key="2">
    <source>
        <dbReference type="ARBA" id="ARBA00005528"/>
    </source>
</evidence>
<feature type="domain" description="Ribosomal RNA small subunit methyltransferase E methyltransferase" evidence="11">
    <location>
        <begin position="88"/>
        <end position="273"/>
    </location>
</feature>
<evidence type="ECO:0000256" key="1">
    <source>
        <dbReference type="ARBA" id="ARBA00004496"/>
    </source>
</evidence>
<comment type="similarity">
    <text evidence="2 10">Belongs to the RNA methyltransferase RsmE family.</text>
</comment>
<accession>A0A975F2P8</accession>
<evidence type="ECO:0000256" key="5">
    <source>
        <dbReference type="ARBA" id="ARBA00022603"/>
    </source>
</evidence>
<dbReference type="Gene3D" id="3.40.1280.10">
    <property type="match status" value="1"/>
</dbReference>
<sequence length="280" mass="31434">MRQFIASVSVDPHGILRIEGKDYRYFKQVLRVKKGDLVSVRLTNGDLQDMKVCGIYENKRFLELKACDEGKNITRGTQASLIEDFQAEYWLFQFIARPQKMDIIIRQATECGVARIVPVIGEYTQKAGTFFNASRRERILRIIKDARQQSGSPVNTVFENPCGLDEAVGLWQQRSAEVKNSAAFALTEQTYDTLGMDYAVLGFYDSTGRSPLPRGENCEDRRIRLAGLAVGCEGGISPSEMSFLKENGFIPVHFRTNILRCETAALYGIAVLQNLVTGKN</sequence>
<evidence type="ECO:0000256" key="6">
    <source>
        <dbReference type="ARBA" id="ARBA00022679"/>
    </source>
</evidence>
<evidence type="ECO:0000259" key="11">
    <source>
        <dbReference type="Pfam" id="PF04452"/>
    </source>
</evidence>
<dbReference type="Pfam" id="PF04452">
    <property type="entry name" value="Methyltrans_RNA"/>
    <property type="match status" value="1"/>
</dbReference>
<dbReference type="EMBL" id="CP054142">
    <property type="protein sequence ID" value="QTQ13283.1"/>
    <property type="molecule type" value="Genomic_DNA"/>
</dbReference>
<comment type="subcellular location">
    <subcellularLocation>
        <location evidence="1 10">Cytoplasm</location>
    </subcellularLocation>
</comment>
<protein>
    <recommendedName>
        <fullName evidence="10">Ribosomal RNA small subunit methyltransferase E</fullName>
        <ecNumber evidence="10">2.1.1.193</ecNumber>
    </recommendedName>
</protein>
<dbReference type="PIRSF" id="PIRSF015601">
    <property type="entry name" value="MTase_slr0722"/>
    <property type="match status" value="1"/>
</dbReference>
<keyword evidence="3 10" id="KW-0963">Cytoplasm</keyword>
<name>A0A975F2P8_9SPIR</name>
<dbReference type="InterPro" id="IPR006700">
    <property type="entry name" value="RsmE"/>
</dbReference>
<dbReference type="PANTHER" id="PTHR30027:SF3">
    <property type="entry name" value="16S RRNA (URACIL(1498)-N(3))-METHYLTRANSFERASE"/>
    <property type="match status" value="1"/>
</dbReference>
<evidence type="ECO:0000256" key="9">
    <source>
        <dbReference type="ARBA" id="ARBA00047944"/>
    </source>
</evidence>
<dbReference type="SUPFAM" id="SSF75217">
    <property type="entry name" value="alpha/beta knot"/>
    <property type="match status" value="1"/>
</dbReference>
<organism evidence="12 13">
    <name type="scientific">Treponema parvum</name>
    <dbReference type="NCBI Taxonomy" id="138851"/>
    <lineage>
        <taxon>Bacteria</taxon>
        <taxon>Pseudomonadati</taxon>
        <taxon>Spirochaetota</taxon>
        <taxon>Spirochaetia</taxon>
        <taxon>Spirochaetales</taxon>
        <taxon>Treponemataceae</taxon>
        <taxon>Treponema</taxon>
    </lineage>
</organism>
<dbReference type="GO" id="GO:0070042">
    <property type="term" value="F:rRNA (uridine-N3-)-methyltransferase activity"/>
    <property type="evidence" value="ECO:0007669"/>
    <property type="project" value="TreeGrafter"/>
</dbReference>
<keyword evidence="4 10" id="KW-0698">rRNA processing</keyword>
<comment type="function">
    <text evidence="8 10">Specifically methylates the N3 position of the uracil ring of uridine 1498 (m3U1498) in 16S rRNA. Acts on the fully assembled 30S ribosomal subunit.</text>
</comment>
<evidence type="ECO:0000313" key="12">
    <source>
        <dbReference type="EMBL" id="QTQ13283.1"/>
    </source>
</evidence>
<dbReference type="NCBIfam" id="TIGR00046">
    <property type="entry name" value="RsmE family RNA methyltransferase"/>
    <property type="match status" value="2"/>
</dbReference>
<keyword evidence="5 10" id="KW-0489">Methyltransferase</keyword>
<evidence type="ECO:0000256" key="8">
    <source>
        <dbReference type="ARBA" id="ARBA00025699"/>
    </source>
</evidence>
<keyword evidence="6 10" id="KW-0808">Transferase</keyword>
<evidence type="ECO:0000256" key="3">
    <source>
        <dbReference type="ARBA" id="ARBA00022490"/>
    </source>
</evidence>
<keyword evidence="7 10" id="KW-0949">S-adenosyl-L-methionine</keyword>
<dbReference type="InterPro" id="IPR029026">
    <property type="entry name" value="tRNA_m1G_MTases_N"/>
</dbReference>
<proteinExistence type="inferred from homology"/>
<dbReference type="InterPro" id="IPR046886">
    <property type="entry name" value="RsmE_MTase_dom"/>
</dbReference>
<dbReference type="GO" id="GO:0005737">
    <property type="term" value="C:cytoplasm"/>
    <property type="evidence" value="ECO:0007669"/>
    <property type="project" value="UniProtKB-SubCell"/>
</dbReference>
<dbReference type="KEGG" id="tpav:HRQ91_01765"/>
<dbReference type="PANTHER" id="PTHR30027">
    <property type="entry name" value="RIBOSOMAL RNA SMALL SUBUNIT METHYLTRANSFERASE E"/>
    <property type="match status" value="1"/>
</dbReference>
<gene>
    <name evidence="12" type="ORF">HRQ91_01765</name>
</gene>
<keyword evidence="13" id="KW-1185">Reference proteome</keyword>
<dbReference type="GO" id="GO:0070475">
    <property type="term" value="P:rRNA base methylation"/>
    <property type="evidence" value="ECO:0007669"/>
    <property type="project" value="TreeGrafter"/>
</dbReference>
<dbReference type="EC" id="2.1.1.193" evidence="10"/>
<evidence type="ECO:0000256" key="7">
    <source>
        <dbReference type="ARBA" id="ARBA00022691"/>
    </source>
</evidence>
<reference evidence="12 13" key="1">
    <citation type="journal article" date="2021" name="Microbiol. Resour. Announc.">
        <title>Complete Genome Sequences of Three Human Oral Treponema parvum Isolates.</title>
        <authorList>
            <person name="Zeng H."/>
            <person name="Watt R.M."/>
        </authorList>
    </citation>
    <scope>NUCLEOTIDE SEQUENCE [LARGE SCALE GENOMIC DNA]</scope>
    <source>
        <strain evidence="12 13">ATCC 700770</strain>
    </source>
</reference>
<evidence type="ECO:0000256" key="4">
    <source>
        <dbReference type="ARBA" id="ARBA00022552"/>
    </source>
</evidence>
<comment type="catalytic activity">
    <reaction evidence="9 10">
        <text>uridine(1498) in 16S rRNA + S-adenosyl-L-methionine = N(3)-methyluridine(1498) in 16S rRNA + S-adenosyl-L-homocysteine + H(+)</text>
        <dbReference type="Rhea" id="RHEA:42920"/>
        <dbReference type="Rhea" id="RHEA-COMP:10283"/>
        <dbReference type="Rhea" id="RHEA-COMP:10284"/>
        <dbReference type="ChEBI" id="CHEBI:15378"/>
        <dbReference type="ChEBI" id="CHEBI:57856"/>
        <dbReference type="ChEBI" id="CHEBI:59789"/>
        <dbReference type="ChEBI" id="CHEBI:65315"/>
        <dbReference type="ChEBI" id="CHEBI:74502"/>
        <dbReference type="EC" id="2.1.1.193"/>
    </reaction>
</comment>